<reference evidence="14 15" key="1">
    <citation type="journal article" date="2024" name="Plant J.">
        <title>Genome sequences and population genomics reveal climatic adaptation and genomic divergence between two closely related sweetgum species.</title>
        <authorList>
            <person name="Xu W.Q."/>
            <person name="Ren C.Q."/>
            <person name="Zhang X.Y."/>
            <person name="Comes H.P."/>
            <person name="Liu X.H."/>
            <person name="Li Y.G."/>
            <person name="Kettle C.J."/>
            <person name="Jalonen R."/>
            <person name="Gaisberger H."/>
            <person name="Ma Y.Z."/>
            <person name="Qiu Y.X."/>
        </authorList>
    </citation>
    <scope>NUCLEOTIDE SEQUENCE [LARGE SCALE GENOMIC DNA]</scope>
    <source>
        <strain evidence="14">Hangzhou</strain>
    </source>
</reference>
<keyword evidence="15" id="KW-1185">Reference proteome</keyword>
<dbReference type="PANTHER" id="PTHR48063:SF29">
    <property type="entry name" value="LRR RECEPTOR-LIKE KINASE FAMILY PROTEIN"/>
    <property type="match status" value="1"/>
</dbReference>
<dbReference type="InterPro" id="IPR013210">
    <property type="entry name" value="LRR_N_plant-typ"/>
</dbReference>
<dbReference type="PANTHER" id="PTHR48063">
    <property type="entry name" value="LRR RECEPTOR-LIKE KINASE"/>
    <property type="match status" value="1"/>
</dbReference>
<comment type="caution">
    <text evidence="14">The sequence shown here is derived from an EMBL/GenBank/DDBJ whole genome shotgun (WGS) entry which is preliminary data.</text>
</comment>
<dbReference type="FunFam" id="3.80.10.10:FF:000213">
    <property type="entry name" value="Tyrosine-sulfated glycopeptide receptor 1"/>
    <property type="match status" value="1"/>
</dbReference>
<dbReference type="SMART" id="SM00369">
    <property type="entry name" value="LRR_TYP"/>
    <property type="match status" value="9"/>
</dbReference>
<dbReference type="EMBL" id="JBBPBK010000039">
    <property type="protein sequence ID" value="KAK9266978.1"/>
    <property type="molecule type" value="Genomic_DNA"/>
</dbReference>
<accession>A0AAP0N6L8</accession>
<feature type="transmembrane region" description="Helical" evidence="11">
    <location>
        <begin position="939"/>
        <end position="962"/>
    </location>
</feature>
<evidence type="ECO:0000256" key="5">
    <source>
        <dbReference type="ARBA" id="ARBA00022692"/>
    </source>
</evidence>
<keyword evidence="8 11" id="KW-1133">Transmembrane helix</keyword>
<dbReference type="InterPro" id="IPR046956">
    <property type="entry name" value="RLP23-like"/>
</dbReference>
<evidence type="ECO:0000259" key="12">
    <source>
        <dbReference type="Pfam" id="PF08263"/>
    </source>
</evidence>
<evidence type="ECO:0000313" key="14">
    <source>
        <dbReference type="EMBL" id="KAK9266978.1"/>
    </source>
</evidence>
<evidence type="ECO:0000259" key="13">
    <source>
        <dbReference type="Pfam" id="PF23598"/>
    </source>
</evidence>
<evidence type="ECO:0000313" key="15">
    <source>
        <dbReference type="Proteomes" id="UP001415857"/>
    </source>
</evidence>
<keyword evidence="6" id="KW-0732">Signal</keyword>
<dbReference type="Pfam" id="PF00560">
    <property type="entry name" value="LRR_1"/>
    <property type="match status" value="11"/>
</dbReference>
<evidence type="ECO:0000256" key="10">
    <source>
        <dbReference type="ARBA" id="ARBA00023180"/>
    </source>
</evidence>
<dbReference type="PRINTS" id="PR00019">
    <property type="entry name" value="LEURICHRPT"/>
</dbReference>
<feature type="domain" description="Leucine-rich repeat-containing N-terminal plant-type" evidence="12">
    <location>
        <begin position="22"/>
        <end position="58"/>
    </location>
</feature>
<evidence type="ECO:0000256" key="3">
    <source>
        <dbReference type="ARBA" id="ARBA00022475"/>
    </source>
</evidence>
<dbReference type="Pfam" id="PF23598">
    <property type="entry name" value="LRR_14"/>
    <property type="match status" value="1"/>
</dbReference>
<evidence type="ECO:0000256" key="11">
    <source>
        <dbReference type="SAM" id="Phobius"/>
    </source>
</evidence>
<dbReference type="Pfam" id="PF08263">
    <property type="entry name" value="LRRNT_2"/>
    <property type="match status" value="1"/>
</dbReference>
<evidence type="ECO:0000256" key="7">
    <source>
        <dbReference type="ARBA" id="ARBA00022737"/>
    </source>
</evidence>
<dbReference type="Proteomes" id="UP001415857">
    <property type="component" value="Unassembled WGS sequence"/>
</dbReference>
<comment type="similarity">
    <text evidence="2">Belongs to the RLP family.</text>
</comment>
<evidence type="ECO:0008006" key="16">
    <source>
        <dbReference type="Google" id="ProtNLM"/>
    </source>
</evidence>
<sequence length="1005" mass="111155">MSLEATMVYANASNFNVGCTEMERRALLTFKSGLKDHSGRLSSWSGKDCCSWMGVSCSNRTGSVVKLDLRGSAGCEYGRSCLGGELHHSLLRLKSLNYLDLSLNDFQGIPIPNVMGSLKKLSYLNLSYASFGGMVPPHLGNLSNLRYLDLYVLPFYQKLWVSDLNWLSGVPSLKYLNLGYVDLTKSKTNWLQAVSMLPSLSELHLPGCEIGDYLPHVPPFVNFTSSLLVLDLSGLLFNSSIPQWLFNFSSLVDLDLSGCELRGPIPEVALKNLCNLRRVHLSDNHFSSKINEFVGSFSECSNSSLEALDLSQNEFSGQLPDSLEHFKILKSLLLSYNSISGPIPTSIGGFSSLEVLHLSYNSISGLIPTSIGRLSSLEELHLSYNSISGPIPTSIGRLSSLEELDLSNNKMNGTIPEGVGQLTELVKLFLESNSWEGVMSEIHFTGLTKLEVFRISSSIKSLVFKPRPDWIPSFSSLIDIAILDCLIGPPFPAWLRTQKKLQSVILSNAAILDTIPDWLWNLSPQIDWLDLSGNQLGGKLPNSVNFDFARLVDLSNNHFEGSPPLWDVVSLYLANNSFSGPIPWNIGSVISSVEELDLSGNHLNGSIPYSISKLKYLYTLDLSNNHLSGKIPIHWAADLSTLDLSKNDLSGEIPSSICSSSFLYWLKLSNNNLSGELFPSLQNCWNLQALDLGQNRFSGNISKWIGEAPSSLSILSLRANMFTGNITEQICQLFDLHILDLSHNNLSGPIPPCLSNLSALRFLANYDPPSLFDHPFYNKEMDLDVKGRMMKFTRTLSLVNIIDLSSNNLWGEIPEEITNLSTLGTLNLSRNQLTGKIPEKIGALHLLETLDLSCNHLSGPLPASMPSMTSLNHLNLSQNNLSGPIPSANQFLTFNDPSIYEGNPKLCGPPLSTSCSTTNDGDAKDQEDIDKDEDASEMFWFYISMALGFAIGFWAVCGSLLIKKSWRHAYFRFLDEMKDKLFVFMTVNVSCLHKRMEVERNTGRG</sequence>
<dbReference type="GO" id="GO:0005886">
    <property type="term" value="C:plasma membrane"/>
    <property type="evidence" value="ECO:0007669"/>
    <property type="project" value="UniProtKB-SubCell"/>
</dbReference>
<keyword evidence="9 11" id="KW-0472">Membrane</keyword>
<organism evidence="14 15">
    <name type="scientific">Liquidambar formosana</name>
    <name type="common">Formosan gum</name>
    <dbReference type="NCBI Taxonomy" id="63359"/>
    <lineage>
        <taxon>Eukaryota</taxon>
        <taxon>Viridiplantae</taxon>
        <taxon>Streptophyta</taxon>
        <taxon>Embryophyta</taxon>
        <taxon>Tracheophyta</taxon>
        <taxon>Spermatophyta</taxon>
        <taxon>Magnoliopsida</taxon>
        <taxon>eudicotyledons</taxon>
        <taxon>Gunneridae</taxon>
        <taxon>Pentapetalae</taxon>
        <taxon>Saxifragales</taxon>
        <taxon>Altingiaceae</taxon>
        <taxon>Liquidambar</taxon>
    </lineage>
</organism>
<evidence type="ECO:0000256" key="9">
    <source>
        <dbReference type="ARBA" id="ARBA00023136"/>
    </source>
</evidence>
<keyword evidence="7" id="KW-0677">Repeat</keyword>
<feature type="domain" description="Disease resistance R13L4/SHOC-2-like LRR" evidence="13">
    <location>
        <begin position="343"/>
        <end position="496"/>
    </location>
</feature>
<keyword evidence="10" id="KW-0325">Glycoprotein</keyword>
<dbReference type="InterPro" id="IPR032675">
    <property type="entry name" value="LRR_dom_sf"/>
</dbReference>
<name>A0AAP0N6L8_LIQFO</name>
<gene>
    <name evidence="14" type="ORF">L1049_027106</name>
</gene>
<comment type="subcellular location">
    <subcellularLocation>
        <location evidence="1">Cell membrane</location>
        <topology evidence="1">Single-pass type I membrane protein</topology>
    </subcellularLocation>
</comment>
<keyword evidence="4" id="KW-0433">Leucine-rich repeat</keyword>
<evidence type="ECO:0000256" key="8">
    <source>
        <dbReference type="ARBA" id="ARBA00022989"/>
    </source>
</evidence>
<dbReference type="SUPFAM" id="SSF52058">
    <property type="entry name" value="L domain-like"/>
    <property type="match status" value="4"/>
</dbReference>
<proteinExistence type="inferred from homology"/>
<evidence type="ECO:0000256" key="1">
    <source>
        <dbReference type="ARBA" id="ARBA00004251"/>
    </source>
</evidence>
<dbReference type="AlphaFoldDB" id="A0AAP0N6L8"/>
<keyword evidence="3" id="KW-1003">Cell membrane</keyword>
<dbReference type="InterPro" id="IPR003591">
    <property type="entry name" value="Leu-rich_rpt_typical-subtyp"/>
</dbReference>
<dbReference type="InterPro" id="IPR055414">
    <property type="entry name" value="LRR_R13L4/SHOC2-like"/>
</dbReference>
<dbReference type="FunFam" id="3.80.10.10:FF:000095">
    <property type="entry name" value="LRR receptor-like serine/threonine-protein kinase GSO1"/>
    <property type="match status" value="2"/>
</dbReference>
<keyword evidence="5 11" id="KW-0812">Transmembrane</keyword>
<dbReference type="InterPro" id="IPR001611">
    <property type="entry name" value="Leu-rich_rpt"/>
</dbReference>
<evidence type="ECO:0000256" key="2">
    <source>
        <dbReference type="ARBA" id="ARBA00009592"/>
    </source>
</evidence>
<protein>
    <recommendedName>
        <fullName evidence="16">Leucine-rich repeat-containing N-terminal plant-type domain-containing protein</fullName>
    </recommendedName>
</protein>
<dbReference type="Gene3D" id="3.80.10.10">
    <property type="entry name" value="Ribonuclease Inhibitor"/>
    <property type="match status" value="4"/>
</dbReference>
<evidence type="ECO:0000256" key="4">
    <source>
        <dbReference type="ARBA" id="ARBA00022614"/>
    </source>
</evidence>
<evidence type="ECO:0000256" key="6">
    <source>
        <dbReference type="ARBA" id="ARBA00022729"/>
    </source>
</evidence>